<dbReference type="RefSeq" id="WP_115459732.1">
    <property type="nucleotide sequence ID" value="NZ_QRAP01000009.1"/>
</dbReference>
<sequence>MKEMTLTLNGGTLSYRRAGQGADVVLLHGISSRAASWHKQFADGELCAACRLWAWDAPGYGESTTLTPARPRAADYAAVLAQWLDALQLTRVLLLGHSLGAMMAAAFAARHPERVAGLILADPAQGYGTADALRREQVFNVRRAQAEDLQDYAQRRAAQLLRPGADDADIATVREGMRALRRDGFLAAARMLADDALASYLPGYRGPLAVWCGEQDGITPPQDAAALAQRTGAALHLLPAAGHASYLDAPAQFNRLLRDFVRRSAGEVS</sequence>
<dbReference type="Proteomes" id="UP000254848">
    <property type="component" value="Unassembled WGS sequence"/>
</dbReference>
<dbReference type="Gene3D" id="3.40.50.1820">
    <property type="entry name" value="alpha/beta hydrolase"/>
    <property type="match status" value="1"/>
</dbReference>
<keyword evidence="3" id="KW-1185">Reference proteome</keyword>
<dbReference type="PANTHER" id="PTHR43798:SF33">
    <property type="entry name" value="HYDROLASE, PUTATIVE (AFU_ORTHOLOGUE AFUA_2G14860)-RELATED"/>
    <property type="match status" value="1"/>
</dbReference>
<dbReference type="InterPro" id="IPR000073">
    <property type="entry name" value="AB_hydrolase_1"/>
</dbReference>
<dbReference type="GO" id="GO:0016020">
    <property type="term" value="C:membrane"/>
    <property type="evidence" value="ECO:0007669"/>
    <property type="project" value="TreeGrafter"/>
</dbReference>
<name>A0A370QGC1_9GAMM</name>
<dbReference type="Pfam" id="PF12697">
    <property type="entry name" value="Abhydrolase_6"/>
    <property type="match status" value="1"/>
</dbReference>
<organism evidence="2 3">
    <name type="scientific">Enterobacillus tribolii</name>
    <dbReference type="NCBI Taxonomy" id="1487935"/>
    <lineage>
        <taxon>Bacteria</taxon>
        <taxon>Pseudomonadati</taxon>
        <taxon>Pseudomonadota</taxon>
        <taxon>Gammaproteobacteria</taxon>
        <taxon>Enterobacterales</taxon>
        <taxon>Hafniaceae</taxon>
        <taxon>Enterobacillus</taxon>
    </lineage>
</organism>
<dbReference type="EMBL" id="QRAP01000009">
    <property type="protein sequence ID" value="RDK87412.1"/>
    <property type="molecule type" value="Genomic_DNA"/>
</dbReference>
<dbReference type="AlphaFoldDB" id="A0A370QGC1"/>
<reference evidence="2 3" key="1">
    <citation type="submission" date="2018-07" db="EMBL/GenBank/DDBJ databases">
        <title>Genomic Encyclopedia of Type Strains, Phase IV (KMG-IV): sequencing the most valuable type-strain genomes for metagenomic binning, comparative biology and taxonomic classification.</title>
        <authorList>
            <person name="Goeker M."/>
        </authorList>
    </citation>
    <scope>NUCLEOTIDE SEQUENCE [LARGE SCALE GENOMIC DNA]</scope>
    <source>
        <strain evidence="2 3">DSM 103736</strain>
    </source>
</reference>
<dbReference type="PRINTS" id="PR00111">
    <property type="entry name" value="ABHYDROLASE"/>
</dbReference>
<dbReference type="OrthoDB" id="9780765at2"/>
<dbReference type="PANTHER" id="PTHR43798">
    <property type="entry name" value="MONOACYLGLYCEROL LIPASE"/>
    <property type="match status" value="1"/>
</dbReference>
<dbReference type="InterPro" id="IPR050266">
    <property type="entry name" value="AB_hydrolase_sf"/>
</dbReference>
<evidence type="ECO:0000259" key="1">
    <source>
        <dbReference type="Pfam" id="PF12697"/>
    </source>
</evidence>
<dbReference type="InterPro" id="IPR029058">
    <property type="entry name" value="AB_hydrolase_fold"/>
</dbReference>
<gene>
    <name evidence="2" type="ORF">C8D90_1097</name>
</gene>
<proteinExistence type="predicted"/>
<evidence type="ECO:0000313" key="3">
    <source>
        <dbReference type="Proteomes" id="UP000254848"/>
    </source>
</evidence>
<accession>A0A370QGC1</accession>
<evidence type="ECO:0000313" key="2">
    <source>
        <dbReference type="EMBL" id="RDK87412.1"/>
    </source>
</evidence>
<feature type="domain" description="AB hydrolase-1" evidence="1">
    <location>
        <begin position="24"/>
        <end position="255"/>
    </location>
</feature>
<comment type="caution">
    <text evidence="2">The sequence shown here is derived from an EMBL/GenBank/DDBJ whole genome shotgun (WGS) entry which is preliminary data.</text>
</comment>
<dbReference type="SUPFAM" id="SSF53474">
    <property type="entry name" value="alpha/beta-Hydrolases"/>
    <property type="match status" value="1"/>
</dbReference>
<protein>
    <submittedName>
        <fullName evidence="2">Pimeloyl-ACP methyl ester carboxylesterase</fullName>
    </submittedName>
</protein>